<evidence type="ECO:0000256" key="1">
    <source>
        <dbReference type="ARBA" id="ARBA00022737"/>
    </source>
</evidence>
<gene>
    <name evidence="3" type="ORF">MANES_06G051200</name>
</gene>
<dbReference type="Pfam" id="PF13812">
    <property type="entry name" value="PPR_3"/>
    <property type="match status" value="1"/>
</dbReference>
<dbReference type="FunFam" id="1.25.40.10:FF:000031">
    <property type="entry name" value="Pentatricopeptide repeat-containing protein mitochondrial"/>
    <property type="match status" value="1"/>
</dbReference>
<dbReference type="PANTHER" id="PTHR47926:SF357">
    <property type="entry name" value="PENTATRICOPEPTIDE REPEAT-CONTAINING PROTEIN"/>
    <property type="match status" value="1"/>
</dbReference>
<feature type="repeat" description="PPR" evidence="2">
    <location>
        <begin position="613"/>
        <end position="647"/>
    </location>
</feature>
<feature type="repeat" description="PPR" evidence="2">
    <location>
        <begin position="582"/>
        <end position="612"/>
    </location>
</feature>
<evidence type="ECO:0000313" key="4">
    <source>
        <dbReference type="Proteomes" id="UP000091857"/>
    </source>
</evidence>
<dbReference type="NCBIfam" id="TIGR00756">
    <property type="entry name" value="PPR"/>
    <property type="match status" value="6"/>
</dbReference>
<dbReference type="InterPro" id="IPR011990">
    <property type="entry name" value="TPR-like_helical_dom_sf"/>
</dbReference>
<evidence type="ECO:0000313" key="3">
    <source>
        <dbReference type="EMBL" id="OAY47088.1"/>
    </source>
</evidence>
<feature type="repeat" description="PPR" evidence="2">
    <location>
        <begin position="411"/>
        <end position="445"/>
    </location>
</feature>
<protein>
    <recommendedName>
        <fullName evidence="5">DYW domain-containing protein</fullName>
    </recommendedName>
</protein>
<dbReference type="EMBL" id="CM004392">
    <property type="protein sequence ID" value="OAY47089.1"/>
    <property type="molecule type" value="Genomic_DNA"/>
</dbReference>
<dbReference type="Gramene" id="Manes.06G051200.1.v8.1">
    <property type="protein sequence ID" value="Manes.06G051200.1.v8.1.CDS.1"/>
    <property type="gene ID" value="Manes.06G051200.v8.1"/>
</dbReference>
<dbReference type="FunFam" id="1.25.40.10:FF:000366">
    <property type="entry name" value="Pentatricopeptide (PPR) repeat-containing protein"/>
    <property type="match status" value="1"/>
</dbReference>
<dbReference type="EMBL" id="CM004392">
    <property type="protein sequence ID" value="OAY47087.1"/>
    <property type="molecule type" value="Genomic_DNA"/>
</dbReference>
<feature type="repeat" description="PPR" evidence="2">
    <location>
        <begin position="648"/>
        <end position="682"/>
    </location>
</feature>
<dbReference type="InterPro" id="IPR046960">
    <property type="entry name" value="PPR_At4g14850-like_plant"/>
</dbReference>
<evidence type="ECO:0008006" key="5">
    <source>
        <dbReference type="Google" id="ProtNLM"/>
    </source>
</evidence>
<dbReference type="OrthoDB" id="730395at2759"/>
<dbReference type="AlphaFoldDB" id="A0A251KLI7"/>
<dbReference type="Pfam" id="PF13041">
    <property type="entry name" value="PPR_2"/>
    <property type="match status" value="4"/>
</dbReference>
<proteinExistence type="predicted"/>
<dbReference type="InterPro" id="IPR046848">
    <property type="entry name" value="E_motif"/>
</dbReference>
<dbReference type="GO" id="GO:0003723">
    <property type="term" value="F:RNA binding"/>
    <property type="evidence" value="ECO:0007669"/>
    <property type="project" value="InterPro"/>
</dbReference>
<keyword evidence="4" id="KW-1185">Reference proteome</keyword>
<dbReference type="FunFam" id="1.25.40.10:FF:000351">
    <property type="entry name" value="Pentatricopeptide repeat-containing protein"/>
    <property type="match status" value="2"/>
</dbReference>
<dbReference type="EMBL" id="CM004392">
    <property type="protein sequence ID" value="OAY47088.1"/>
    <property type="molecule type" value="Genomic_DNA"/>
</dbReference>
<sequence length="845" mass="93857">MYYKKLYPIHKRFSSVITFRKAESIHTISRNSLISPLTSFQNTEELELLLQTCSDPSNLLQAKQIHAHSIVHGITNNGLLGAKILGTYVLCNNFVDAKKMFYQLKLYFAMPWNWMIRGFIKLGRSDFALLFYFKMLGCKVCPDKYTFPPVIRACSGLNNVRLGKMVHDTMLLMGFNVDEFVGSSLIKLYAENGCIEDARCLFGKMPHKDCVLWNVMLNGFVKCGKSNSAIQVFEEMRNSETKPNPITFASILSLCSSEAMLQFGTELHGLVVICGFQFDPLVANTLVAMYSKCGQLFDARKLFKIMPETSVVTWNGMIAGHVQNGFMNEASHLFSEMIAAGVKPDSITLASFLPSVVESANIKQGKEIHGYVLRHGVNLDIFLKSALIDIYFKCRDVKMACKIFNQSTLIDIVVCTAMISGYVLNGLNYEALDTFRWLLEEKMCPNAVTLASILPACAGLATLKLGKELHANIIKNGLDGKCHVGSAVVDMYAKCGKLDLAHQVFSRMSEKDAVCWNAMITNCSQNGKPQEAIHLFHQMGMLGMSYNCVSISAALSACANLPALRYGKEIHGFMIKGTLNSDLFSESALIDMYGKCGNLSTARQVFEMMQEKNKVPWNSIIAAYGSHGHLEDSLALFHKMLQNGIQPDNITFLTILSACGHAGQVDKGIQYFRCMTEEYGIPAQMEHYACMVDLFGRAGRLNEAFETIKSMPFSPDGGVWGTLLGACRLHGYSELAEVASGHLLDLDPENSGGYVLLSNIHADAGQWGSVRRIRSLMKERGVQKVPGYSWIEINNITHMFFVADGSHPQSALIYSLLNNLLSEMRKEGYVPQSYIQMHPQTSALS</sequence>
<feature type="repeat" description="PPR" evidence="2">
    <location>
        <begin position="209"/>
        <end position="243"/>
    </location>
</feature>
<dbReference type="GO" id="GO:0009451">
    <property type="term" value="P:RNA modification"/>
    <property type="evidence" value="ECO:0007669"/>
    <property type="project" value="InterPro"/>
</dbReference>
<dbReference type="InterPro" id="IPR002885">
    <property type="entry name" value="PPR_rpt"/>
</dbReference>
<keyword evidence="1" id="KW-0677">Repeat</keyword>
<dbReference type="Gramene" id="Manes.06G051200.5.v8.1">
    <property type="protein sequence ID" value="Manes.06G051200.5.v8.1.CDS.1"/>
    <property type="gene ID" value="Manes.06G051200.v8.1"/>
</dbReference>
<dbReference type="Proteomes" id="UP000091857">
    <property type="component" value="Chromosome 6"/>
</dbReference>
<name>A0A251KLI7_MANES</name>
<evidence type="ECO:0000256" key="2">
    <source>
        <dbReference type="PROSITE-ProRule" id="PRU00708"/>
    </source>
</evidence>
<reference evidence="3 4" key="1">
    <citation type="submission" date="2016-02" db="EMBL/GenBank/DDBJ databases">
        <title>WGS assembly of Manihot esculenta.</title>
        <authorList>
            <person name="Bredeson J.V."/>
            <person name="Prochnik S.E."/>
            <person name="Lyons J.B."/>
            <person name="Schmutz J."/>
            <person name="Grimwood J."/>
            <person name="Vrebalov J."/>
            <person name="Bart R.S."/>
            <person name="Amuge T."/>
            <person name="Ferguson M.E."/>
            <person name="Green R."/>
            <person name="Putnam N."/>
            <person name="Stites J."/>
            <person name="Rounsley S."/>
            <person name="Rokhsar D.S."/>
        </authorList>
    </citation>
    <scope>NUCLEOTIDE SEQUENCE [LARGE SCALE GENOMIC DNA]</scope>
    <source>
        <strain evidence="4">cv. AM560-2</strain>
        <tissue evidence="3">Leaf</tissue>
    </source>
</reference>
<organism evidence="3 4">
    <name type="scientific">Manihot esculenta</name>
    <name type="common">Cassava</name>
    <name type="synonym">Jatropha manihot</name>
    <dbReference type="NCBI Taxonomy" id="3983"/>
    <lineage>
        <taxon>Eukaryota</taxon>
        <taxon>Viridiplantae</taxon>
        <taxon>Streptophyta</taxon>
        <taxon>Embryophyta</taxon>
        <taxon>Tracheophyta</taxon>
        <taxon>Spermatophyta</taxon>
        <taxon>Magnoliopsida</taxon>
        <taxon>eudicotyledons</taxon>
        <taxon>Gunneridae</taxon>
        <taxon>Pentapetalae</taxon>
        <taxon>rosids</taxon>
        <taxon>fabids</taxon>
        <taxon>Malpighiales</taxon>
        <taxon>Euphorbiaceae</taxon>
        <taxon>Crotonoideae</taxon>
        <taxon>Manihoteae</taxon>
        <taxon>Manihot</taxon>
    </lineage>
</organism>
<dbReference type="EMBL" id="CM004392">
    <property type="protein sequence ID" value="OAY47090.1"/>
    <property type="molecule type" value="Genomic_DNA"/>
</dbReference>
<feature type="repeat" description="PPR" evidence="2">
    <location>
        <begin position="310"/>
        <end position="344"/>
    </location>
</feature>
<dbReference type="Pfam" id="PF01535">
    <property type="entry name" value="PPR"/>
    <property type="match status" value="5"/>
</dbReference>
<dbReference type="PROSITE" id="PS51375">
    <property type="entry name" value="PPR"/>
    <property type="match status" value="7"/>
</dbReference>
<dbReference type="Gene3D" id="1.25.40.10">
    <property type="entry name" value="Tetratricopeptide repeat domain"/>
    <property type="match status" value="5"/>
</dbReference>
<dbReference type="PANTHER" id="PTHR47926">
    <property type="entry name" value="PENTATRICOPEPTIDE REPEAT-CONTAINING PROTEIN"/>
    <property type="match status" value="1"/>
</dbReference>
<dbReference type="Pfam" id="PF20431">
    <property type="entry name" value="E_motif"/>
    <property type="match status" value="1"/>
</dbReference>
<dbReference type="FunFam" id="1.25.40.10:FF:000436">
    <property type="entry name" value="Pentatricopeptide repeat-containing protein At5g39350 family"/>
    <property type="match status" value="1"/>
</dbReference>
<accession>A0A251KLI7</accession>
<feature type="repeat" description="PPR" evidence="2">
    <location>
        <begin position="512"/>
        <end position="546"/>
    </location>
</feature>
<dbReference type="FunFam" id="1.25.40.10:FF:000344">
    <property type="entry name" value="Pentatricopeptide repeat-containing protein"/>
    <property type="match status" value="1"/>
</dbReference>